<evidence type="ECO:0007829" key="13">
    <source>
        <dbReference type="PDB" id="9AZ0"/>
    </source>
</evidence>
<evidence type="ECO:0000256" key="8">
    <source>
        <dbReference type="ARBA" id="ARBA00025737"/>
    </source>
</evidence>
<dbReference type="InterPro" id="IPR048327">
    <property type="entry name" value="Dyp_perox_N"/>
</dbReference>
<evidence type="ECO:0000256" key="1">
    <source>
        <dbReference type="ARBA" id="ARBA00001970"/>
    </source>
</evidence>
<dbReference type="PDB" id="9AZ0">
    <property type="method" value="X-ray"/>
    <property type="resolution" value="1.65 A"/>
    <property type="chains" value="A=66-456"/>
</dbReference>
<dbReference type="InterPro" id="IPR048328">
    <property type="entry name" value="Dyp_perox_C"/>
</dbReference>
<keyword evidence="2 11" id="KW-0575">Peroxidase</keyword>
<reference evidence="11 12" key="1">
    <citation type="journal article" date="2007" name="Genome Res.">
        <title>Genome characteristics of facultatively symbiotic Frankia sp. strains reflect host range and host plant biogeography.</title>
        <authorList>
            <person name="Normand P."/>
            <person name="Lapierre P."/>
            <person name="Tisa L.S."/>
            <person name="Gogarten J.P."/>
            <person name="Alloisio N."/>
            <person name="Bagnarol E."/>
            <person name="Bassi C.A."/>
            <person name="Berry A.M."/>
            <person name="Bickhart D.M."/>
            <person name="Choisne N."/>
            <person name="Couloux A."/>
            <person name="Cournoyer B."/>
            <person name="Cruveiller S."/>
            <person name="Daubin V."/>
            <person name="Demange N."/>
            <person name="Francino M.P."/>
            <person name="Goltsman E."/>
            <person name="Huang Y."/>
            <person name="Kopp O.R."/>
            <person name="Labarre L."/>
            <person name="Lapidus A."/>
            <person name="Lavire C."/>
            <person name="Marechal J."/>
            <person name="Martinez M."/>
            <person name="Mastronunzio J.E."/>
            <person name="Mullin B.C."/>
            <person name="Niemann J."/>
            <person name="Pujic P."/>
            <person name="Rawnsley T."/>
            <person name="Rouy Z."/>
            <person name="Schenowitz C."/>
            <person name="Sellstedt A."/>
            <person name="Tavares F."/>
            <person name="Tomkins J.P."/>
            <person name="Vallenet D."/>
            <person name="Valverde C."/>
            <person name="Wall L.G."/>
            <person name="Wang Y."/>
            <person name="Medigue C."/>
            <person name="Benson D.R."/>
        </authorList>
    </citation>
    <scope>NUCLEOTIDE SEQUENCE [LARGE SCALE GENOMIC DNA]</scope>
    <source>
        <strain evidence="12">DSM 45818 / CECT 9043 / CcI3</strain>
    </source>
</reference>
<dbReference type="EMBL" id="CP000249">
    <property type="protein sequence ID" value="ABD11953.1"/>
    <property type="molecule type" value="Genomic_DNA"/>
</dbReference>
<keyword evidence="13" id="KW-0002">3D-structure</keyword>
<dbReference type="PANTHER" id="PTHR30521">
    <property type="entry name" value="DEFERROCHELATASE/PEROXIDASE"/>
    <property type="match status" value="1"/>
</dbReference>
<dbReference type="PROSITE" id="PS51404">
    <property type="entry name" value="DYP_PEROXIDASE"/>
    <property type="match status" value="1"/>
</dbReference>
<dbReference type="NCBIfam" id="TIGR01413">
    <property type="entry name" value="Dyp_perox_fam"/>
    <property type="match status" value="1"/>
</dbReference>
<evidence type="ECO:0000256" key="5">
    <source>
        <dbReference type="ARBA" id="ARBA00022729"/>
    </source>
</evidence>
<evidence type="ECO:0000256" key="2">
    <source>
        <dbReference type="ARBA" id="ARBA00022559"/>
    </source>
</evidence>
<feature type="binding site" evidence="13">
    <location>
        <position position="379"/>
    </location>
    <ligand>
        <name>heme b</name>
        <dbReference type="ChEBI" id="CHEBI:60344"/>
    </ligand>
</feature>
<dbReference type="SUPFAM" id="SSF54909">
    <property type="entry name" value="Dimeric alpha+beta barrel"/>
    <property type="match status" value="1"/>
</dbReference>
<name>Q2J9T9_FRACC</name>
<dbReference type="STRING" id="106370.Francci3_2591"/>
<evidence type="ECO:0000259" key="10">
    <source>
        <dbReference type="Pfam" id="PF20628"/>
    </source>
</evidence>
<dbReference type="KEGG" id="fra:Francci3_2591"/>
<evidence type="ECO:0000256" key="3">
    <source>
        <dbReference type="ARBA" id="ARBA00022617"/>
    </source>
</evidence>
<protein>
    <submittedName>
        <fullName evidence="11">Dyp-type peroxidase</fullName>
    </submittedName>
</protein>
<reference evidence="13" key="2">
    <citation type="journal article" date="2025" name="ACS Chem. Biol.">
        <title>Structural and Biochemical Insights into Lignin-Oxidizing Activity of Bacterial Peroxidases against Soluble Substrates and Kraft Lignin.</title>
        <authorList>
            <person name="Choolaei Z."/>
            <person name="Khusnutdinova A.N."/>
            <person name="Skarina T."/>
            <person name="Stogios P."/>
            <person name="Diep P."/>
            <person name="Lemak S."/>
            <person name="Edwards E.A."/>
            <person name="Savchenko A."/>
            <person name="Yakunin A.F."/>
        </authorList>
    </citation>
    <scope>X-RAY CRYSTALLOGRAPHY (1.65 ANGSTROMS) OF 66-456 IN COMPLEX WITH HEME B</scope>
</reference>
<dbReference type="Pfam" id="PF04261">
    <property type="entry name" value="Dyp_perox_N"/>
    <property type="match status" value="1"/>
</dbReference>
<dbReference type="InterPro" id="IPR011008">
    <property type="entry name" value="Dimeric_a/b-barrel"/>
</dbReference>
<feature type="binding site" evidence="13">
    <location>
        <position position="266"/>
    </location>
    <ligand>
        <name>heme b</name>
        <dbReference type="ChEBI" id="CHEBI:60344"/>
    </ligand>
</feature>
<dbReference type="GO" id="GO:0004601">
    <property type="term" value="F:peroxidase activity"/>
    <property type="evidence" value="ECO:0007669"/>
    <property type="project" value="UniProtKB-KW"/>
</dbReference>
<keyword evidence="3 13" id="KW-0349">Heme</keyword>
<feature type="binding site" evidence="13">
    <location>
        <position position="268"/>
    </location>
    <ligand>
        <name>heme b</name>
        <dbReference type="ChEBI" id="CHEBI:60344"/>
    </ligand>
</feature>
<evidence type="ECO:0000313" key="11">
    <source>
        <dbReference type="EMBL" id="ABD11953.1"/>
    </source>
</evidence>
<dbReference type="RefSeq" id="WP_011436988.1">
    <property type="nucleotide sequence ID" value="NC_007777.1"/>
</dbReference>
<accession>Q2J9T9</accession>
<dbReference type="GO" id="GO:0005829">
    <property type="term" value="C:cytosol"/>
    <property type="evidence" value="ECO:0007669"/>
    <property type="project" value="TreeGrafter"/>
</dbReference>
<comment type="similarity">
    <text evidence="8">Belongs to the DyP-type peroxidase family.</text>
</comment>
<keyword evidence="5" id="KW-0732">Signal</keyword>
<dbReference type="InterPro" id="IPR006314">
    <property type="entry name" value="Dyp_peroxidase"/>
</dbReference>
<comment type="cofactor">
    <cofactor evidence="1">
        <name>heme b</name>
        <dbReference type="ChEBI" id="CHEBI:60344"/>
    </cofactor>
</comment>
<feature type="binding site" evidence="13">
    <location>
        <position position="363"/>
    </location>
    <ligand>
        <name>heme b</name>
        <dbReference type="ChEBI" id="CHEBI:60344"/>
        <note>axial binding residue</note>
    </ligand>
    <ligandPart>
        <name>Fe</name>
        <dbReference type="ChEBI" id="CHEBI:18248"/>
    </ligandPart>
</feature>
<dbReference type="GO" id="GO:0020037">
    <property type="term" value="F:heme binding"/>
    <property type="evidence" value="ECO:0007669"/>
    <property type="project" value="InterPro"/>
</dbReference>
<feature type="domain" description="Dyp-type peroxidase C-terminal" evidence="10">
    <location>
        <begin position="256"/>
        <end position="441"/>
    </location>
</feature>
<gene>
    <name evidence="11" type="ordered locus">Francci3_2591</name>
</gene>
<dbReference type="SMR" id="Q2J9T9"/>
<dbReference type="GO" id="GO:0046872">
    <property type="term" value="F:metal ion binding"/>
    <property type="evidence" value="ECO:0007669"/>
    <property type="project" value="UniProtKB-KW"/>
</dbReference>
<dbReference type="eggNOG" id="COG2837">
    <property type="taxonomic scope" value="Bacteria"/>
</dbReference>
<sequence length="456" mass="47038">MSDIVDAADVTDVADATDAVRENRPIGPHRRRVLRGAGLLGFGGGVAIGGGLGGVMALDGGVAVAAERPQEDQSGGTDRVAAVRREALAGVVGDGRHQPGIADRPPAQLVFTAYDLTTSGPAAVRTSLAAVLRTWTAAAAVLMRGEPLDGAERDTQGLGPAGLTITIGLGASALRRAGLDAQIPAEFADIPAMPGDQLDLARSGGDLGVQVCAEDPMVAVSASRQMRRLAAQDARPRWIQRGFLRSAAAAFNPGSTPRNLMGQIDGTDNPGPGTPRFDRAVWVSSGPEWMRDGSYLVCRRIRMLLDAWARLDETAQSAVIGRRKSDGTALSAPPVGQGGAETIQPDFTARAADGSLAIAGNAHVRLSHPSFHGGIAMLRRGYSYDDGLDSAGEPDAGLFFAAYQADPRTAFVAVQRTLAAGDALNTFIRHTSSALFAVPPAAPAGGFLAQGLFGAG</sequence>
<dbReference type="InterPro" id="IPR006311">
    <property type="entry name" value="TAT_signal"/>
</dbReference>
<dbReference type="PhylomeDB" id="Q2J9T9"/>
<evidence type="ECO:0000313" key="12">
    <source>
        <dbReference type="Proteomes" id="UP000001937"/>
    </source>
</evidence>
<dbReference type="Pfam" id="PF20628">
    <property type="entry name" value="Dyp_perox_C"/>
    <property type="match status" value="1"/>
</dbReference>
<keyword evidence="6" id="KW-0560">Oxidoreductase</keyword>
<evidence type="ECO:0000256" key="4">
    <source>
        <dbReference type="ARBA" id="ARBA00022723"/>
    </source>
</evidence>
<dbReference type="HOGENOM" id="CLU_039488_1_2_11"/>
<proteinExistence type="evidence at protein level"/>
<keyword evidence="12" id="KW-1185">Reference proteome</keyword>
<dbReference type="PANTHER" id="PTHR30521:SF4">
    <property type="entry name" value="DEFERROCHELATASE"/>
    <property type="match status" value="1"/>
</dbReference>
<dbReference type="AlphaFoldDB" id="Q2J9T9"/>
<organism evidence="11 12">
    <name type="scientific">Frankia casuarinae (strain DSM 45818 / CECT 9043 / HFP020203 / CcI3)</name>
    <dbReference type="NCBI Taxonomy" id="106370"/>
    <lineage>
        <taxon>Bacteria</taxon>
        <taxon>Bacillati</taxon>
        <taxon>Actinomycetota</taxon>
        <taxon>Actinomycetes</taxon>
        <taxon>Frankiales</taxon>
        <taxon>Frankiaceae</taxon>
        <taxon>Frankia</taxon>
    </lineage>
</organism>
<keyword evidence="4 13" id="KW-0479">Metal-binding</keyword>
<feature type="binding site" evidence="13">
    <location>
        <position position="400"/>
    </location>
    <ligand>
        <name>heme b</name>
        <dbReference type="ChEBI" id="CHEBI:60344"/>
    </ligand>
</feature>
<evidence type="ECO:0000259" key="9">
    <source>
        <dbReference type="Pfam" id="PF04261"/>
    </source>
</evidence>
<dbReference type="PROSITE" id="PS51318">
    <property type="entry name" value="TAT"/>
    <property type="match status" value="1"/>
</dbReference>
<feature type="binding site" evidence="13">
    <location>
        <position position="267"/>
    </location>
    <ligand>
        <name>heme b</name>
        <dbReference type="ChEBI" id="CHEBI:60344"/>
    </ligand>
</feature>
<keyword evidence="7 13" id="KW-0408">Iron</keyword>
<evidence type="ECO:0000256" key="7">
    <source>
        <dbReference type="ARBA" id="ARBA00023004"/>
    </source>
</evidence>
<dbReference type="Proteomes" id="UP000001937">
    <property type="component" value="Chromosome"/>
</dbReference>
<feature type="domain" description="Dyp-type peroxidase N-terminal" evidence="9">
    <location>
        <begin position="98"/>
        <end position="243"/>
    </location>
</feature>
<evidence type="ECO:0000256" key="6">
    <source>
        <dbReference type="ARBA" id="ARBA00023002"/>
    </source>
</evidence>